<proteinExistence type="predicted"/>
<dbReference type="AlphaFoldDB" id="A0A284VL98"/>
<accession>A0A284VL98</accession>
<dbReference type="STRING" id="1392998.ANME2D_00209"/>
<dbReference type="Gene3D" id="3.90.1640.10">
    <property type="entry name" value="inorganic pyrophosphatase (n-terminal core)"/>
    <property type="match status" value="1"/>
</dbReference>
<organism evidence="1 2">
    <name type="scientific">Candidatus Methanoperedens nitratireducens</name>
    <dbReference type="NCBI Taxonomy" id="1392998"/>
    <lineage>
        <taxon>Archaea</taxon>
        <taxon>Methanobacteriati</taxon>
        <taxon>Methanobacteriota</taxon>
        <taxon>Stenosarchaea group</taxon>
        <taxon>Methanomicrobia</taxon>
        <taxon>Methanosarcinales</taxon>
        <taxon>ANME-2 cluster</taxon>
        <taxon>Candidatus Methanoperedentaceae</taxon>
        <taxon>Candidatus Methanoperedens</taxon>
    </lineage>
</organism>
<dbReference type="Proteomes" id="UP000218615">
    <property type="component" value="Unassembled WGS sequence"/>
</dbReference>
<dbReference type="PANTHER" id="PTHR47618:SF1">
    <property type="entry name" value="BIFUNCTIONAL OLIGORIBONUCLEASE AND PAP PHOSPHATASE NRNA"/>
    <property type="match status" value="1"/>
</dbReference>
<reference evidence="2" key="1">
    <citation type="submission" date="2017-06" db="EMBL/GenBank/DDBJ databases">
        <authorList>
            <person name="Cremers G."/>
        </authorList>
    </citation>
    <scope>NUCLEOTIDE SEQUENCE [LARGE SCALE GENOMIC DNA]</scope>
</reference>
<evidence type="ECO:0008006" key="3">
    <source>
        <dbReference type="Google" id="ProtNLM"/>
    </source>
</evidence>
<keyword evidence="2" id="KW-1185">Reference proteome</keyword>
<dbReference type="EMBL" id="FZMP01000064">
    <property type="protein sequence ID" value="SNQ60051.1"/>
    <property type="molecule type" value="Genomic_DNA"/>
</dbReference>
<dbReference type="PANTHER" id="PTHR47618">
    <property type="entry name" value="BIFUNCTIONAL OLIGORIBONUCLEASE AND PAP PHOSPHATASE NRNA"/>
    <property type="match status" value="1"/>
</dbReference>
<protein>
    <recommendedName>
        <fullName evidence="3">Exopolyphosphatase-like enzyme</fullName>
    </recommendedName>
</protein>
<sequence>MHRMFKGFNFWKQRAFKNLLSQPGNRLTIYTRNNPDPDSLASSLALKRIAEHYNLEVAVYYTGAIQNRTLANVLGDDVMNAPQISSSRNCTAFVDLLPTELTGEKINPTIVIGHTLGNKEGIHCAYQDIRTTETTSSIMTEYLKKLGVAIDKRLATLLLFAIRDKTRTLIANFTLHDLESYWFIHKYADMELLNSLEHPSARIDTFEDLSRAIANKIMKGASLFTTVGYVKDPGTIPRVCKYMLDIEGISTALVLAINATKIYVYAESKNMELNMKNVLKKAFGEWGEVTGGPLHANTSIPLGVFGIAASAESAKPLLLKSISDSISSRYFYVLEAE</sequence>
<name>A0A284VL98_9EURY</name>
<dbReference type="InterPro" id="IPR051319">
    <property type="entry name" value="Oligoribo/pAp-PDE_c-di-AMP_PDE"/>
</dbReference>
<dbReference type="InterPro" id="IPR038763">
    <property type="entry name" value="DHH_sf"/>
</dbReference>
<evidence type="ECO:0000313" key="1">
    <source>
        <dbReference type="EMBL" id="SNQ60051.1"/>
    </source>
</evidence>
<dbReference type="SUPFAM" id="SSF64182">
    <property type="entry name" value="DHH phosphoesterases"/>
    <property type="match status" value="1"/>
</dbReference>
<evidence type="ECO:0000313" key="2">
    <source>
        <dbReference type="Proteomes" id="UP000218615"/>
    </source>
</evidence>
<gene>
    <name evidence="1" type="ORF">MNV_1560004</name>
</gene>